<protein>
    <submittedName>
        <fullName evidence="1">Uncharacterized protein</fullName>
    </submittedName>
</protein>
<dbReference type="EMBL" id="JARBHB010000014">
    <property type="protein sequence ID" value="KAJ8868867.1"/>
    <property type="molecule type" value="Genomic_DNA"/>
</dbReference>
<sequence length="756" mass="84368">MLIRGRGVRSLQPGEAESAITGKGFVVMVDIVFEYPRVQDVIRLAQTLASVMTALHVEKDAMPFRFTYQPCVTVDVTARVCVGASPLSRVWPQYIQFLPAPLWYTGSCCVRRVCTVLSKHQPILHHFNTRHCWFSRAQHRLWVLAVRAETFVESRSLRQSDKALAVSANCRPLSRRRALGIFHCSRPQATRSLRLFFLFSRFFYLSLSLSLSLSISVSLCLTLTLIAHMCVNPTQLPLLPLSAVSQPPFLSARAPSCLPLYHARRRAPTARARRRGTCLAERLACSPPTIAKTSSIPGRVTPGFLLVGIVLDDAVGRRVFSAISRLPRPVIQALLHTRLNHSHRLSRPRPSLLPQSRNEGLGRSHFRDVDRTRNIKGGFVGKHNLGQIVIVSVDSLQHITGKLVSPWFVFGCQLLQNLRLVGIHTELGGAVVTNWNRIREDPASNPGLATLISVSRGFRNHSRRLLGWVAHKGNGRFLPIPSPIPLPCETFAVSNDLAVNETLSPTTYLPCRHTDATAFEELWRENACLMMSTCSSETRSRYPPVPSKTLPVAKNLRCHSLRVLRSCAFKLCVHWLLPQCVASFTQTQWQGIGRVFPCRSVIGSGLAWARLTNCGPIANATEMHTVVPMYRRRKRRGKEGLLARDNTIFIKEFETKEPWPAQKDTLCGHGMFQSFPEVPRMRGPSPGGSPGSRASATRNLIGYRFLSSRPLHPRRDVVKRPRGDSCHEMPTSRKQCTTACMTQGAAVRQGLGNFAN</sequence>
<reference evidence="1 2" key="1">
    <citation type="submission" date="2023-02" db="EMBL/GenBank/DDBJ databases">
        <title>LHISI_Scaffold_Assembly.</title>
        <authorList>
            <person name="Stuart O.P."/>
            <person name="Cleave R."/>
            <person name="Magrath M.J.L."/>
            <person name="Mikheyev A.S."/>
        </authorList>
    </citation>
    <scope>NUCLEOTIDE SEQUENCE [LARGE SCALE GENOMIC DNA]</scope>
    <source>
        <strain evidence="1">Daus_M_001</strain>
        <tissue evidence="1">Leg muscle</tissue>
    </source>
</reference>
<dbReference type="Proteomes" id="UP001159363">
    <property type="component" value="Chromosome 13"/>
</dbReference>
<keyword evidence="2" id="KW-1185">Reference proteome</keyword>
<gene>
    <name evidence="1" type="ORF">PR048_030408</name>
</gene>
<organism evidence="1 2">
    <name type="scientific">Dryococelus australis</name>
    <dbReference type="NCBI Taxonomy" id="614101"/>
    <lineage>
        <taxon>Eukaryota</taxon>
        <taxon>Metazoa</taxon>
        <taxon>Ecdysozoa</taxon>
        <taxon>Arthropoda</taxon>
        <taxon>Hexapoda</taxon>
        <taxon>Insecta</taxon>
        <taxon>Pterygota</taxon>
        <taxon>Neoptera</taxon>
        <taxon>Polyneoptera</taxon>
        <taxon>Phasmatodea</taxon>
        <taxon>Verophasmatodea</taxon>
        <taxon>Anareolatae</taxon>
        <taxon>Phasmatidae</taxon>
        <taxon>Eurycanthinae</taxon>
        <taxon>Dryococelus</taxon>
    </lineage>
</organism>
<comment type="caution">
    <text evidence="1">The sequence shown here is derived from an EMBL/GenBank/DDBJ whole genome shotgun (WGS) entry which is preliminary data.</text>
</comment>
<accession>A0ABQ9G8X4</accession>
<name>A0ABQ9G8X4_9NEOP</name>
<proteinExistence type="predicted"/>
<evidence type="ECO:0000313" key="1">
    <source>
        <dbReference type="EMBL" id="KAJ8868867.1"/>
    </source>
</evidence>
<evidence type="ECO:0000313" key="2">
    <source>
        <dbReference type="Proteomes" id="UP001159363"/>
    </source>
</evidence>